<comment type="caution">
    <text evidence="4">The sequence shown here is derived from an EMBL/GenBank/DDBJ whole genome shotgun (WGS) entry which is preliminary data.</text>
</comment>
<dbReference type="PROSITE" id="PS50158">
    <property type="entry name" value="ZF_CCHC"/>
    <property type="match status" value="1"/>
</dbReference>
<evidence type="ECO:0000313" key="4">
    <source>
        <dbReference type="EMBL" id="MQM10326.1"/>
    </source>
</evidence>
<organism evidence="4 5">
    <name type="scientific">Colocasia esculenta</name>
    <name type="common">Wild taro</name>
    <name type="synonym">Arum esculentum</name>
    <dbReference type="NCBI Taxonomy" id="4460"/>
    <lineage>
        <taxon>Eukaryota</taxon>
        <taxon>Viridiplantae</taxon>
        <taxon>Streptophyta</taxon>
        <taxon>Embryophyta</taxon>
        <taxon>Tracheophyta</taxon>
        <taxon>Spermatophyta</taxon>
        <taxon>Magnoliopsida</taxon>
        <taxon>Liliopsida</taxon>
        <taxon>Araceae</taxon>
        <taxon>Aroideae</taxon>
        <taxon>Colocasieae</taxon>
        <taxon>Colocasia</taxon>
    </lineage>
</organism>
<dbReference type="GO" id="GO:0008270">
    <property type="term" value="F:zinc ion binding"/>
    <property type="evidence" value="ECO:0007669"/>
    <property type="project" value="UniProtKB-KW"/>
</dbReference>
<dbReference type="AlphaFoldDB" id="A0A843WRI7"/>
<feature type="region of interest" description="Disordered" evidence="2">
    <location>
        <begin position="554"/>
        <end position="575"/>
    </location>
</feature>
<name>A0A843WRI7_COLES</name>
<sequence>MERFSESSSKKKISNALKIADSSSSEDSKEKSDDSDDEAMLSRKLQRILPKKKKFGSRKFFKKEKKKEPTCYECNQPGHYKSECPRLKKKDQAEKSEKKKGKEKRFKKFKKKAMAATWDNEDATSSDSSSSESEQEEKANLALMAGLEQHPFEISLRLLYPHLFFAPSCSPAKDLQKPSAKPHPLEKKMASPRAQVSVQLTSDQLQRRAKIPICSKKSVEFSHLSGNLAWVEETLTAMGWTKLCQISEPFVASAVRSFYASLKVSTGSTIVGYVKGTKITISEEYLVELLDCPNSSHCLSEFIPLEKQKLGIIGSLGTLCKRGLQVNELSAEKRLIHSIISNIITPRAGTHSSITARDGNLLFWVIHGHRVNLPTVIWERMIATKDLQESLPYGSLLTMIFKKLSVDLSGDVPMSTKEKIELITLRSSHYSLVGKKQNLWYKDSVPECEHEIYPDEPLVSLLTQDIPPSSIQIKAPPVPAIPDVFVQPPEPIVEQVAQPVIPPEVPSEDIQLPASSSLPEQDAPSETVHEVLRDLRGKGILSKDVHVSPMEHIFEEREPSYSPSQFETWPRSQGESSNSLSTILELVRTQQENLSVLHMQVEVIDVKFDSLADEADQQHLSDEIQQPLHQQQQVSEPQLAVVVYQPPEEQQQESVADQQPAIAAAAAEAEVSLGRRPLEASLEVHTFKRKVKRRLIKNGNPIRPSPSSRPCSPAPPVVNPPEVTPAAPTSTAPSASVLEKSHCLTPQEFVDLYPEEAMRFQEAQSRNHHLKIYTHISLQFHDLFATLLRDSQAKYTAMKAFNFERFNLGLHDVSRGQYDMLIRGQRQVVPSMTAALLPDLHPPLVGVVFYRGPFTDTLYNRFLQISTRFKIKYKSKISFQRFILLHIPKFQKNLLDLQLSFAESEWFTPDQWEKAYPDHHAQCQKMKLTLNEYHSKSLLDLRKHIGLKWAHRYLYYYQAKDAALSIGLH</sequence>
<gene>
    <name evidence="4" type="ORF">Taro_043221</name>
</gene>
<feature type="compositionally biased region" description="Basic and acidic residues" evidence="2">
    <location>
        <begin position="80"/>
        <end position="97"/>
    </location>
</feature>
<evidence type="ECO:0000259" key="3">
    <source>
        <dbReference type="PROSITE" id="PS50158"/>
    </source>
</evidence>
<feature type="region of interest" description="Disordered" evidence="2">
    <location>
        <begin position="175"/>
        <end position="197"/>
    </location>
</feature>
<dbReference type="GO" id="GO:0003676">
    <property type="term" value="F:nucleic acid binding"/>
    <property type="evidence" value="ECO:0007669"/>
    <property type="project" value="InterPro"/>
</dbReference>
<feature type="domain" description="CCHC-type" evidence="3">
    <location>
        <begin position="71"/>
        <end position="86"/>
    </location>
</feature>
<protein>
    <recommendedName>
        <fullName evidence="3">CCHC-type domain-containing protein</fullName>
    </recommendedName>
</protein>
<reference evidence="4" key="1">
    <citation type="submission" date="2017-07" db="EMBL/GenBank/DDBJ databases">
        <title>Taro Niue Genome Assembly and Annotation.</title>
        <authorList>
            <person name="Atibalentja N."/>
            <person name="Keating K."/>
            <person name="Fields C.J."/>
        </authorList>
    </citation>
    <scope>NUCLEOTIDE SEQUENCE</scope>
    <source>
        <strain evidence="4">Niue_2</strain>
        <tissue evidence="4">Leaf</tissue>
    </source>
</reference>
<keyword evidence="1" id="KW-0479">Metal-binding</keyword>
<feature type="compositionally biased region" description="Low complexity" evidence="2">
    <location>
        <begin position="724"/>
        <end position="736"/>
    </location>
</feature>
<proteinExistence type="predicted"/>
<dbReference type="EMBL" id="NMUH01004642">
    <property type="protein sequence ID" value="MQM10326.1"/>
    <property type="molecule type" value="Genomic_DNA"/>
</dbReference>
<keyword evidence="5" id="KW-1185">Reference proteome</keyword>
<evidence type="ECO:0000313" key="5">
    <source>
        <dbReference type="Proteomes" id="UP000652761"/>
    </source>
</evidence>
<dbReference type="InterPro" id="IPR036875">
    <property type="entry name" value="Znf_CCHC_sf"/>
</dbReference>
<dbReference type="Gene3D" id="4.10.60.10">
    <property type="entry name" value="Zinc finger, CCHC-type"/>
    <property type="match status" value="1"/>
</dbReference>
<keyword evidence="1" id="KW-0862">Zinc</keyword>
<dbReference type="SMART" id="SM00343">
    <property type="entry name" value="ZnF_C2HC"/>
    <property type="match status" value="1"/>
</dbReference>
<dbReference type="SUPFAM" id="SSF57756">
    <property type="entry name" value="Retrovirus zinc finger-like domains"/>
    <property type="match status" value="1"/>
</dbReference>
<accession>A0A843WRI7</accession>
<evidence type="ECO:0000256" key="1">
    <source>
        <dbReference type="PROSITE-ProRule" id="PRU00047"/>
    </source>
</evidence>
<feature type="region of interest" description="Disordered" evidence="2">
    <location>
        <begin position="504"/>
        <end position="527"/>
    </location>
</feature>
<dbReference type="Proteomes" id="UP000652761">
    <property type="component" value="Unassembled WGS sequence"/>
</dbReference>
<dbReference type="InterPro" id="IPR001878">
    <property type="entry name" value="Znf_CCHC"/>
</dbReference>
<evidence type="ECO:0000256" key="2">
    <source>
        <dbReference type="SAM" id="MobiDB-lite"/>
    </source>
</evidence>
<dbReference type="Pfam" id="PF20167">
    <property type="entry name" value="Transposase_32"/>
    <property type="match status" value="1"/>
</dbReference>
<feature type="compositionally biased region" description="Polar residues" evidence="2">
    <location>
        <begin position="561"/>
        <end position="575"/>
    </location>
</feature>
<keyword evidence="1" id="KW-0863">Zinc-finger</keyword>
<feature type="region of interest" description="Disordered" evidence="2">
    <location>
        <begin position="695"/>
        <end position="738"/>
    </location>
</feature>
<feature type="compositionally biased region" description="Basic residues" evidence="2">
    <location>
        <begin position="98"/>
        <end position="113"/>
    </location>
</feature>
<feature type="region of interest" description="Disordered" evidence="2">
    <location>
        <begin position="1"/>
        <end position="139"/>
    </location>
</feature>
<feature type="compositionally biased region" description="Basic residues" evidence="2">
    <location>
        <begin position="44"/>
        <end position="65"/>
    </location>
</feature>
<feature type="compositionally biased region" description="Pro residues" evidence="2">
    <location>
        <begin position="712"/>
        <end position="723"/>
    </location>
</feature>
<dbReference type="Pfam" id="PF00098">
    <property type="entry name" value="zf-CCHC"/>
    <property type="match status" value="1"/>
</dbReference>
<dbReference type="InterPro" id="IPR046796">
    <property type="entry name" value="Transposase_32_dom"/>
</dbReference>
<feature type="compositionally biased region" description="Low complexity" evidence="2">
    <location>
        <begin position="701"/>
        <end position="711"/>
    </location>
</feature>